<name>A0A0E9TDF2_ANGAN</name>
<evidence type="ECO:0000313" key="1">
    <source>
        <dbReference type="EMBL" id="JAH51462.1"/>
    </source>
</evidence>
<organism evidence="1">
    <name type="scientific">Anguilla anguilla</name>
    <name type="common">European freshwater eel</name>
    <name type="synonym">Muraena anguilla</name>
    <dbReference type="NCBI Taxonomy" id="7936"/>
    <lineage>
        <taxon>Eukaryota</taxon>
        <taxon>Metazoa</taxon>
        <taxon>Chordata</taxon>
        <taxon>Craniata</taxon>
        <taxon>Vertebrata</taxon>
        <taxon>Euteleostomi</taxon>
        <taxon>Actinopterygii</taxon>
        <taxon>Neopterygii</taxon>
        <taxon>Teleostei</taxon>
        <taxon>Anguilliformes</taxon>
        <taxon>Anguillidae</taxon>
        <taxon>Anguilla</taxon>
    </lineage>
</organism>
<proteinExistence type="predicted"/>
<protein>
    <submittedName>
        <fullName evidence="1">Uncharacterized protein</fullName>
    </submittedName>
</protein>
<sequence length="35" mass="3996">MIGAVCVLRILIVLRHSPDIIIVNILYYKKKSVTI</sequence>
<dbReference type="EMBL" id="GBXM01057115">
    <property type="protein sequence ID" value="JAH51462.1"/>
    <property type="molecule type" value="Transcribed_RNA"/>
</dbReference>
<dbReference type="AlphaFoldDB" id="A0A0E9TDF2"/>
<accession>A0A0E9TDF2</accession>
<reference evidence="1" key="2">
    <citation type="journal article" date="2015" name="Fish Shellfish Immunol.">
        <title>Early steps in the European eel (Anguilla anguilla)-Vibrio vulnificus interaction in the gills: Role of the RtxA13 toxin.</title>
        <authorList>
            <person name="Callol A."/>
            <person name="Pajuelo D."/>
            <person name="Ebbesson L."/>
            <person name="Teles M."/>
            <person name="MacKenzie S."/>
            <person name="Amaro C."/>
        </authorList>
    </citation>
    <scope>NUCLEOTIDE SEQUENCE</scope>
</reference>
<reference evidence="1" key="1">
    <citation type="submission" date="2014-11" db="EMBL/GenBank/DDBJ databases">
        <authorList>
            <person name="Amaro Gonzalez C."/>
        </authorList>
    </citation>
    <scope>NUCLEOTIDE SEQUENCE</scope>
</reference>